<name>A0A8A4TJK6_SULCO</name>
<protein>
    <recommendedName>
        <fullName evidence="8">Lysozyme</fullName>
    </recommendedName>
</protein>
<dbReference type="Proteomes" id="UP000663929">
    <property type="component" value="Chromosome"/>
</dbReference>
<evidence type="ECO:0000256" key="5">
    <source>
        <dbReference type="SAM" id="SignalP"/>
    </source>
</evidence>
<reference evidence="6" key="1">
    <citation type="submission" date="2021-03" db="EMBL/GenBank/DDBJ databases">
        <title>Acanthopleuribacteraceae sp. M133.</title>
        <authorList>
            <person name="Wang G."/>
        </authorList>
    </citation>
    <scope>NUCLEOTIDE SEQUENCE</scope>
    <source>
        <strain evidence="6">M133</strain>
    </source>
</reference>
<feature type="signal peptide" evidence="5">
    <location>
        <begin position="1"/>
        <end position="29"/>
    </location>
</feature>
<dbReference type="InterPro" id="IPR018077">
    <property type="entry name" value="Glyco_hydro_fam25_subgr"/>
</dbReference>
<dbReference type="EMBL" id="CP071793">
    <property type="protein sequence ID" value="QTD49730.1"/>
    <property type="molecule type" value="Genomic_DNA"/>
</dbReference>
<evidence type="ECO:0008006" key="8">
    <source>
        <dbReference type="Google" id="ProtNLM"/>
    </source>
</evidence>
<dbReference type="GO" id="GO:0009253">
    <property type="term" value="P:peptidoglycan catabolic process"/>
    <property type="evidence" value="ECO:0007669"/>
    <property type="project" value="InterPro"/>
</dbReference>
<dbReference type="PANTHER" id="PTHR34135:SF2">
    <property type="entry name" value="LYSOZYME"/>
    <property type="match status" value="1"/>
</dbReference>
<evidence type="ECO:0000256" key="2">
    <source>
        <dbReference type="ARBA" id="ARBA00022801"/>
    </source>
</evidence>
<dbReference type="PROSITE" id="PS51904">
    <property type="entry name" value="GLYCOSYL_HYDROL_F25_2"/>
    <property type="match status" value="1"/>
</dbReference>
<evidence type="ECO:0000256" key="3">
    <source>
        <dbReference type="ARBA" id="ARBA00023295"/>
    </source>
</evidence>
<dbReference type="GO" id="GO:0016998">
    <property type="term" value="P:cell wall macromolecule catabolic process"/>
    <property type="evidence" value="ECO:0007669"/>
    <property type="project" value="InterPro"/>
</dbReference>
<keyword evidence="5" id="KW-0732">Signal</keyword>
<dbReference type="PROSITE" id="PS51257">
    <property type="entry name" value="PROKAR_LIPOPROTEIN"/>
    <property type="match status" value="1"/>
</dbReference>
<gene>
    <name evidence="6" type="ORF">J3U87_29455</name>
</gene>
<dbReference type="GO" id="GO:0016052">
    <property type="term" value="P:carbohydrate catabolic process"/>
    <property type="evidence" value="ECO:0007669"/>
    <property type="project" value="TreeGrafter"/>
</dbReference>
<dbReference type="InterPro" id="IPR017853">
    <property type="entry name" value="GH"/>
</dbReference>
<dbReference type="SUPFAM" id="SSF51445">
    <property type="entry name" value="(Trans)glycosidases"/>
    <property type="match status" value="1"/>
</dbReference>
<dbReference type="Pfam" id="PF01183">
    <property type="entry name" value="Glyco_hydro_25"/>
    <property type="match status" value="1"/>
</dbReference>
<accession>A0A8A4TJK6</accession>
<dbReference type="SMART" id="SM00641">
    <property type="entry name" value="Glyco_25"/>
    <property type="match status" value="1"/>
</dbReference>
<dbReference type="RefSeq" id="WP_237379362.1">
    <property type="nucleotide sequence ID" value="NZ_CP071793.1"/>
</dbReference>
<feature type="chain" id="PRO_5035224343" description="Lysozyme" evidence="5">
    <location>
        <begin position="30"/>
        <end position="249"/>
    </location>
</feature>
<feature type="region of interest" description="Disordered" evidence="4">
    <location>
        <begin position="28"/>
        <end position="49"/>
    </location>
</feature>
<dbReference type="AlphaFoldDB" id="A0A8A4TJK6"/>
<keyword evidence="3" id="KW-0326">Glycosidase</keyword>
<dbReference type="GO" id="GO:0003796">
    <property type="term" value="F:lysozyme activity"/>
    <property type="evidence" value="ECO:0007669"/>
    <property type="project" value="InterPro"/>
</dbReference>
<sequence>MTVKSASAHRWWVLLLALFVLGCGSGSSSTPTTETHPTEQDPGNQNAPLTLGVDVSHFSGTVTWSDVYGDGYRFAFTKATEGDDWVDPTLVTNMSGMAEAGIVRGAYHFYVTSDAPDTQARNFIDNVSLQKGDLPPVVDVESIGTGTDQTTLATNLRTFLTLLENHYGIKPVIYTDQNFWNANFGSESFADYKLWLAQYEVDTPTLPNGWSSWWIWQYAENQSVAGIEKDVDLNRYPGTLEDLKRETLP</sequence>
<evidence type="ECO:0000256" key="1">
    <source>
        <dbReference type="ARBA" id="ARBA00010646"/>
    </source>
</evidence>
<dbReference type="InterPro" id="IPR002053">
    <property type="entry name" value="Glyco_hydro_25"/>
</dbReference>
<evidence type="ECO:0000313" key="7">
    <source>
        <dbReference type="Proteomes" id="UP000663929"/>
    </source>
</evidence>
<keyword evidence="7" id="KW-1185">Reference proteome</keyword>
<keyword evidence="2" id="KW-0378">Hydrolase</keyword>
<organism evidence="6 7">
    <name type="scientific">Sulfidibacter corallicola</name>
    <dbReference type="NCBI Taxonomy" id="2818388"/>
    <lineage>
        <taxon>Bacteria</taxon>
        <taxon>Pseudomonadati</taxon>
        <taxon>Acidobacteriota</taxon>
        <taxon>Holophagae</taxon>
        <taxon>Acanthopleuribacterales</taxon>
        <taxon>Acanthopleuribacteraceae</taxon>
        <taxon>Sulfidibacter</taxon>
    </lineage>
</organism>
<dbReference type="Gene3D" id="3.20.20.80">
    <property type="entry name" value="Glycosidases"/>
    <property type="match status" value="1"/>
</dbReference>
<comment type="similarity">
    <text evidence="1">Belongs to the glycosyl hydrolase 25 family.</text>
</comment>
<evidence type="ECO:0000256" key="4">
    <source>
        <dbReference type="SAM" id="MobiDB-lite"/>
    </source>
</evidence>
<dbReference type="PANTHER" id="PTHR34135">
    <property type="entry name" value="LYSOZYME"/>
    <property type="match status" value="1"/>
</dbReference>
<evidence type="ECO:0000313" key="6">
    <source>
        <dbReference type="EMBL" id="QTD49730.1"/>
    </source>
</evidence>
<proteinExistence type="inferred from homology"/>
<dbReference type="KEGG" id="scor:J3U87_29455"/>